<reference evidence="1 2" key="1">
    <citation type="submission" date="2021-05" db="EMBL/GenBank/DDBJ databases">
        <authorList>
            <person name="Zahm M."/>
            <person name="Klopp C."/>
            <person name="Cabau C."/>
            <person name="Kuhl H."/>
            <person name="Suciu R."/>
            <person name="Ciorpac M."/>
            <person name="Holostenco D."/>
            <person name="Gessner J."/>
            <person name="Wuertz S."/>
            <person name="Hohne C."/>
            <person name="Stock M."/>
            <person name="Gislard M."/>
            <person name="Lluch J."/>
            <person name="Milhes M."/>
            <person name="Lampietro C."/>
            <person name="Lopez Roques C."/>
            <person name="Donnadieu C."/>
            <person name="Du K."/>
            <person name="Schartl M."/>
            <person name="Guiguen Y."/>
        </authorList>
    </citation>
    <scope>NUCLEOTIDE SEQUENCE [LARGE SCALE GENOMIC DNA]</scope>
    <source>
        <strain evidence="1">Hh-F2</strain>
        <tissue evidence="1">Blood</tissue>
    </source>
</reference>
<name>A0ABR0ZJT7_HUSHU</name>
<accession>A0ABR0ZJT7</accession>
<proteinExistence type="predicted"/>
<protein>
    <submittedName>
        <fullName evidence="1">Uncharacterized protein</fullName>
    </submittedName>
</protein>
<gene>
    <name evidence="1" type="ORF">HHUSO_G12986</name>
</gene>
<keyword evidence="2" id="KW-1185">Reference proteome</keyword>
<sequence length="76" mass="8551">MDSVGPDNIPGYGRVQDLAEYLTMEEASEIISLWEALDEYDKQRTVYSPGHQACITKGRFRSTKKTVAPGVESTRR</sequence>
<dbReference type="Proteomes" id="UP001369086">
    <property type="component" value="Unassembled WGS sequence"/>
</dbReference>
<comment type="caution">
    <text evidence="1">The sequence shown here is derived from an EMBL/GenBank/DDBJ whole genome shotgun (WGS) entry which is preliminary data.</text>
</comment>
<evidence type="ECO:0000313" key="2">
    <source>
        <dbReference type="Proteomes" id="UP001369086"/>
    </source>
</evidence>
<evidence type="ECO:0000313" key="1">
    <source>
        <dbReference type="EMBL" id="KAK6485061.1"/>
    </source>
</evidence>
<dbReference type="EMBL" id="JAHFZB010000010">
    <property type="protein sequence ID" value="KAK6485061.1"/>
    <property type="molecule type" value="Genomic_DNA"/>
</dbReference>
<organism evidence="1 2">
    <name type="scientific">Huso huso</name>
    <name type="common">Beluga</name>
    <name type="synonym">Acipenser huso</name>
    <dbReference type="NCBI Taxonomy" id="61971"/>
    <lineage>
        <taxon>Eukaryota</taxon>
        <taxon>Metazoa</taxon>
        <taxon>Chordata</taxon>
        <taxon>Craniata</taxon>
        <taxon>Vertebrata</taxon>
        <taxon>Euteleostomi</taxon>
        <taxon>Actinopterygii</taxon>
        <taxon>Chondrostei</taxon>
        <taxon>Acipenseriformes</taxon>
        <taxon>Acipenseridae</taxon>
        <taxon>Huso</taxon>
    </lineage>
</organism>